<accession>A0A3M8DEI5</accession>
<evidence type="ECO:0000259" key="2">
    <source>
        <dbReference type="PROSITE" id="PS50263"/>
    </source>
</evidence>
<dbReference type="PROSITE" id="PS50263">
    <property type="entry name" value="CN_HYDROLASE"/>
    <property type="match status" value="1"/>
</dbReference>
<feature type="domain" description="CN hydrolase" evidence="2">
    <location>
        <begin position="3"/>
        <end position="240"/>
    </location>
</feature>
<evidence type="ECO:0000313" key="4">
    <source>
        <dbReference type="Proteomes" id="UP000281915"/>
    </source>
</evidence>
<dbReference type="SUPFAM" id="SSF56317">
    <property type="entry name" value="Carbon-nitrogen hydrolase"/>
    <property type="match status" value="1"/>
</dbReference>
<dbReference type="CDD" id="cd07583">
    <property type="entry name" value="nitrilase_5"/>
    <property type="match status" value="1"/>
</dbReference>
<dbReference type="InterPro" id="IPR003010">
    <property type="entry name" value="C-N_Hydrolase"/>
</dbReference>
<dbReference type="RefSeq" id="WP_122911919.1">
    <property type="nucleotide sequence ID" value="NZ_RHHT01000002.1"/>
</dbReference>
<dbReference type="Gene3D" id="3.60.110.10">
    <property type="entry name" value="Carbon-nitrogen hydrolase"/>
    <property type="match status" value="1"/>
</dbReference>
<comment type="caution">
    <text evidence="3">The sequence shown here is derived from an EMBL/GenBank/DDBJ whole genome shotgun (WGS) entry which is preliminary data.</text>
</comment>
<evidence type="ECO:0000313" key="3">
    <source>
        <dbReference type="EMBL" id="RNB86433.1"/>
    </source>
</evidence>
<dbReference type="InterPro" id="IPR036526">
    <property type="entry name" value="C-N_Hydrolase_sf"/>
</dbReference>
<dbReference type="InterPro" id="IPR001110">
    <property type="entry name" value="UPF0012_CS"/>
</dbReference>
<comment type="similarity">
    <text evidence="1">Belongs to the carbon-nitrogen hydrolase superfamily. NIT1/NIT2 family.</text>
</comment>
<reference evidence="3 4" key="1">
    <citation type="submission" date="2018-10" db="EMBL/GenBank/DDBJ databases">
        <title>Phylogenomics of Brevibacillus.</title>
        <authorList>
            <person name="Dunlap C."/>
        </authorList>
    </citation>
    <scope>NUCLEOTIDE SEQUENCE [LARGE SCALE GENOMIC DNA]</scope>
    <source>
        <strain evidence="3 4">JCM 15085</strain>
    </source>
</reference>
<dbReference type="PROSITE" id="PS01227">
    <property type="entry name" value="UPF0012"/>
    <property type="match status" value="1"/>
</dbReference>
<dbReference type="EMBL" id="RHHT01000002">
    <property type="protein sequence ID" value="RNB86433.1"/>
    <property type="molecule type" value="Genomic_DNA"/>
</dbReference>
<evidence type="ECO:0000256" key="1">
    <source>
        <dbReference type="ARBA" id="ARBA00010613"/>
    </source>
</evidence>
<protein>
    <submittedName>
        <fullName evidence="3">Carbon-nitrogen family hydrolase</fullName>
    </submittedName>
</protein>
<dbReference type="Proteomes" id="UP000281915">
    <property type="component" value="Unassembled WGS sequence"/>
</dbReference>
<dbReference type="PANTHER" id="PTHR23088">
    <property type="entry name" value="NITRILASE-RELATED"/>
    <property type="match status" value="1"/>
</dbReference>
<name>A0A3M8DEI5_9BACL</name>
<keyword evidence="3" id="KW-0378">Hydrolase</keyword>
<dbReference type="PANTHER" id="PTHR23088:SF27">
    <property type="entry name" value="DEAMINATED GLUTATHIONE AMIDASE"/>
    <property type="match status" value="1"/>
</dbReference>
<dbReference type="GO" id="GO:0016787">
    <property type="term" value="F:hydrolase activity"/>
    <property type="evidence" value="ECO:0007669"/>
    <property type="project" value="UniProtKB-KW"/>
</dbReference>
<dbReference type="Pfam" id="PF00795">
    <property type="entry name" value="CN_hydrolase"/>
    <property type="match status" value="1"/>
</dbReference>
<proteinExistence type="inferred from homology"/>
<organism evidence="3 4">
    <name type="scientific">Brevibacillus panacihumi</name>
    <dbReference type="NCBI Taxonomy" id="497735"/>
    <lineage>
        <taxon>Bacteria</taxon>
        <taxon>Bacillati</taxon>
        <taxon>Bacillota</taxon>
        <taxon>Bacilli</taxon>
        <taxon>Bacillales</taxon>
        <taxon>Paenibacillaceae</taxon>
        <taxon>Brevibacillus</taxon>
    </lineage>
</organism>
<dbReference type="AlphaFoldDB" id="A0A3M8DEI5"/>
<gene>
    <name evidence="3" type="ORF">EDM58_02525</name>
</gene>
<sequence>MKWKVAMLQMDIAFGQPEQNVESVRRLADVLARGESVDAVILPELWDTGYDLEKLGEIADSQGKRAHSVLKEVAQKLNCHFIGGSIAEKRAGQVYNTTYTYDRHGQLAGTYSKVHLFRLMKEDQYMSAGDQPGILHLDDQCVASLICYDIRFPEWIRLHALRGAKVLFVSAQWPHPRLDHWRQLLIARAIENQMYVVACNRVGEGGGNMFCGHSLVVNPWGEIVAEGMQQEEIVRAELDLSLVDEVRSRIPVYDDRRPRLYTF</sequence>